<evidence type="ECO:0000256" key="1">
    <source>
        <dbReference type="ARBA" id="ARBA00022737"/>
    </source>
</evidence>
<dbReference type="InterPro" id="IPR045075">
    <property type="entry name" value="Syf1-like"/>
</dbReference>
<dbReference type="Proteomes" id="UP001627154">
    <property type="component" value="Unassembled WGS sequence"/>
</dbReference>
<dbReference type="PANTHER" id="PTHR11246">
    <property type="entry name" value="PRE-MRNA SPLICING FACTOR"/>
    <property type="match status" value="1"/>
</dbReference>
<dbReference type="InterPro" id="IPR011990">
    <property type="entry name" value="TPR-like_helical_dom_sf"/>
</dbReference>
<name>A0ABD2VYF0_9HYME</name>
<dbReference type="InterPro" id="IPR055430">
    <property type="entry name" value="HAT_Syf1_CNRKL1_C"/>
</dbReference>
<sequence>MDRIFFTRSSIAAEEIRHDCYPETSIELAHPDETEPMQARLHTSLTLWSYCADWAETYGTFEQCKNVYDKMIDFKVTTPQIIINYGLFLQENKYFEEEFRAYEKGIDLFRWPNVYDIWHTYLTKFLQRYGGSKLERSRDLF</sequence>
<organism evidence="3 4">
    <name type="scientific">Trichogramma kaykai</name>
    <dbReference type="NCBI Taxonomy" id="54128"/>
    <lineage>
        <taxon>Eukaryota</taxon>
        <taxon>Metazoa</taxon>
        <taxon>Ecdysozoa</taxon>
        <taxon>Arthropoda</taxon>
        <taxon>Hexapoda</taxon>
        <taxon>Insecta</taxon>
        <taxon>Pterygota</taxon>
        <taxon>Neoptera</taxon>
        <taxon>Endopterygota</taxon>
        <taxon>Hymenoptera</taxon>
        <taxon>Apocrita</taxon>
        <taxon>Proctotrupomorpha</taxon>
        <taxon>Chalcidoidea</taxon>
        <taxon>Trichogrammatidae</taxon>
        <taxon>Trichogramma</taxon>
    </lineage>
</organism>
<proteinExistence type="predicted"/>
<dbReference type="AlphaFoldDB" id="A0ABD2VYF0"/>
<keyword evidence="4" id="KW-1185">Reference proteome</keyword>
<dbReference type="Gene3D" id="1.25.40.10">
    <property type="entry name" value="Tetratricopeptide repeat domain"/>
    <property type="match status" value="1"/>
</dbReference>
<evidence type="ECO:0000313" key="3">
    <source>
        <dbReference type="EMBL" id="KAL3385637.1"/>
    </source>
</evidence>
<dbReference type="SUPFAM" id="SSF48452">
    <property type="entry name" value="TPR-like"/>
    <property type="match status" value="1"/>
</dbReference>
<evidence type="ECO:0000313" key="4">
    <source>
        <dbReference type="Proteomes" id="UP001627154"/>
    </source>
</evidence>
<keyword evidence="1" id="KW-0677">Repeat</keyword>
<dbReference type="EMBL" id="JBJJXI010000153">
    <property type="protein sequence ID" value="KAL3385637.1"/>
    <property type="molecule type" value="Genomic_DNA"/>
</dbReference>
<protein>
    <recommendedName>
        <fullName evidence="2">Pre-mRNA-splicing factor Syf1/CRNKL1-like C-terminal HAT-repeats domain-containing protein</fullName>
    </recommendedName>
</protein>
<reference evidence="3 4" key="1">
    <citation type="journal article" date="2024" name="bioRxiv">
        <title>A reference genome for Trichogramma kaykai: A tiny desert-dwelling parasitoid wasp with competing sex-ratio distorters.</title>
        <authorList>
            <person name="Culotta J."/>
            <person name="Lindsey A.R."/>
        </authorList>
    </citation>
    <scope>NUCLEOTIDE SEQUENCE [LARGE SCALE GENOMIC DNA]</scope>
    <source>
        <strain evidence="3 4">KSX58</strain>
    </source>
</reference>
<gene>
    <name evidence="3" type="ORF">TKK_018704</name>
</gene>
<comment type="caution">
    <text evidence="3">The sequence shown here is derived from an EMBL/GenBank/DDBJ whole genome shotgun (WGS) entry which is preliminary data.</text>
</comment>
<feature type="domain" description="Pre-mRNA-splicing factor Syf1/CRNKL1-like C-terminal HAT-repeats" evidence="2">
    <location>
        <begin position="26"/>
        <end position="141"/>
    </location>
</feature>
<accession>A0ABD2VYF0</accession>
<dbReference type="PANTHER" id="PTHR11246:SF5">
    <property type="entry name" value="PRE-MRNA-SPLICING FACTOR SYF1"/>
    <property type="match status" value="1"/>
</dbReference>
<evidence type="ECO:0000259" key="2">
    <source>
        <dbReference type="Pfam" id="PF23231"/>
    </source>
</evidence>
<dbReference type="Pfam" id="PF23231">
    <property type="entry name" value="HAT_Syf1_CNRKL1_C"/>
    <property type="match status" value="1"/>
</dbReference>